<dbReference type="InterPro" id="IPR033892">
    <property type="entry name" value="FNR_bac"/>
</dbReference>
<evidence type="ECO:0000256" key="4">
    <source>
        <dbReference type="ARBA" id="ARBA00047776"/>
    </source>
</evidence>
<dbReference type="EMBL" id="ATCF01000010">
    <property type="protein sequence ID" value="EPE00783.1"/>
    <property type="molecule type" value="Genomic_DNA"/>
</dbReference>
<evidence type="ECO:0000256" key="1">
    <source>
        <dbReference type="ARBA" id="ARBA00008312"/>
    </source>
</evidence>
<dbReference type="GO" id="GO:0042167">
    <property type="term" value="P:heme catabolic process"/>
    <property type="evidence" value="ECO:0007669"/>
    <property type="project" value="TreeGrafter"/>
</dbReference>
<comment type="similarity">
    <text evidence="1">Belongs to the ferredoxin--NADP reductase type 1 family.</text>
</comment>
<reference evidence="6 7" key="1">
    <citation type="submission" date="2013-04" db="EMBL/GenBank/DDBJ databases">
        <title>The Genome Sequence of Sutterella wadsworthensis HGA0223.</title>
        <authorList>
            <consortium name="The Broad Institute Genomics Platform"/>
            <person name="Earl A."/>
            <person name="Ward D."/>
            <person name="Feldgarden M."/>
            <person name="Gevers D."/>
            <person name="Schmidt T.M."/>
            <person name="Dover J."/>
            <person name="Dai D."/>
            <person name="Walker B."/>
            <person name="Young S."/>
            <person name="Zeng Q."/>
            <person name="Gargeya S."/>
            <person name="Fitzgerald M."/>
            <person name="Haas B."/>
            <person name="Abouelleil A."/>
            <person name="Allen A.W."/>
            <person name="Alvarado L."/>
            <person name="Arachchi H.M."/>
            <person name="Berlin A.M."/>
            <person name="Chapman S.B."/>
            <person name="Gainer-Dewar J."/>
            <person name="Goldberg J."/>
            <person name="Griggs A."/>
            <person name="Gujja S."/>
            <person name="Hansen M."/>
            <person name="Howarth C."/>
            <person name="Imamovic A."/>
            <person name="Ireland A."/>
            <person name="Larimer J."/>
            <person name="McCowan C."/>
            <person name="Murphy C."/>
            <person name="Pearson M."/>
            <person name="Poon T.W."/>
            <person name="Priest M."/>
            <person name="Roberts A."/>
            <person name="Saif S."/>
            <person name="Shea T."/>
            <person name="Sisk P."/>
            <person name="Sykes S."/>
            <person name="Wortman J."/>
            <person name="Nusbaum C."/>
            <person name="Birren B."/>
        </authorList>
    </citation>
    <scope>NUCLEOTIDE SEQUENCE [LARGE SCALE GENOMIC DNA]</scope>
    <source>
        <strain evidence="6 7">HGA0223</strain>
    </source>
</reference>
<proteinExistence type="inferred from homology"/>
<dbReference type="Proteomes" id="UP000014400">
    <property type="component" value="Unassembled WGS sequence"/>
</dbReference>
<evidence type="ECO:0000313" key="7">
    <source>
        <dbReference type="Proteomes" id="UP000014400"/>
    </source>
</evidence>
<sequence>MQTIKLLSRRKAAPTLFVLEFERPADYSFRAGQFARLGMELEPGAAPVIRGYSIASAPEAPTLEFFITAVKDGKLSPKITALEPGQSVLLDGPAEGSLTPDRIPGGSTLWLLATGSGLSPFASMLRSEAFWAAWKDVVLVLSVRQIEEAVLARELVAALPLERRPKLIVTTTRETDPARFGDLTGRIPTLIASGALEAAAERQITPEESRVLLCGNPDFIAAARAELKLRGLVSPRFGKPGQLVVENFW</sequence>
<keyword evidence="3" id="KW-0547">Nucleotide-binding</keyword>
<dbReference type="SUPFAM" id="SSF52343">
    <property type="entry name" value="Ferredoxin reductase-like, C-terminal NADP-linked domain"/>
    <property type="match status" value="1"/>
</dbReference>
<dbReference type="InterPro" id="IPR017927">
    <property type="entry name" value="FAD-bd_FR_type"/>
</dbReference>
<evidence type="ECO:0000256" key="2">
    <source>
        <dbReference type="ARBA" id="ARBA00013223"/>
    </source>
</evidence>
<dbReference type="Gene3D" id="2.40.30.10">
    <property type="entry name" value="Translation factors"/>
    <property type="match status" value="1"/>
</dbReference>
<dbReference type="Gene3D" id="3.40.50.80">
    <property type="entry name" value="Nucleotide-binding domain of ferredoxin-NADP reductase (FNR) module"/>
    <property type="match status" value="1"/>
</dbReference>
<dbReference type="InterPro" id="IPR051930">
    <property type="entry name" value="FNR_type-1"/>
</dbReference>
<dbReference type="EC" id="1.18.1.2" evidence="2"/>
<dbReference type="PANTHER" id="PTHR47878:SF2">
    <property type="entry name" value="OXIDOREDUCTASE FAD_NAD(P)-BINDING DOMAIN PROTEIN"/>
    <property type="match status" value="1"/>
</dbReference>
<organism evidence="6 7">
    <name type="scientific">Sutterella wadsworthensis HGA0223</name>
    <dbReference type="NCBI Taxonomy" id="1203554"/>
    <lineage>
        <taxon>Bacteria</taxon>
        <taxon>Pseudomonadati</taxon>
        <taxon>Pseudomonadota</taxon>
        <taxon>Betaproteobacteria</taxon>
        <taxon>Burkholderiales</taxon>
        <taxon>Sutterellaceae</taxon>
        <taxon>Sutterella</taxon>
    </lineage>
</organism>
<dbReference type="InterPro" id="IPR039261">
    <property type="entry name" value="FNR_nucleotide-bd"/>
</dbReference>
<dbReference type="GO" id="GO:0034599">
    <property type="term" value="P:cellular response to oxidative stress"/>
    <property type="evidence" value="ECO:0007669"/>
    <property type="project" value="TreeGrafter"/>
</dbReference>
<dbReference type="AlphaFoldDB" id="S3C3G4"/>
<evidence type="ECO:0000256" key="3">
    <source>
        <dbReference type="ARBA" id="ARBA00022741"/>
    </source>
</evidence>
<dbReference type="Pfam" id="PF00970">
    <property type="entry name" value="FAD_binding_6"/>
    <property type="match status" value="1"/>
</dbReference>
<dbReference type="eggNOG" id="COG0543">
    <property type="taxonomic scope" value="Bacteria"/>
</dbReference>
<dbReference type="CDD" id="cd06195">
    <property type="entry name" value="FNR1"/>
    <property type="match status" value="1"/>
</dbReference>
<feature type="domain" description="FAD-binding FR-type" evidence="5">
    <location>
        <begin position="1"/>
        <end position="100"/>
    </location>
</feature>
<evidence type="ECO:0000313" key="6">
    <source>
        <dbReference type="EMBL" id="EPE00783.1"/>
    </source>
</evidence>
<dbReference type="RefSeq" id="WP_016473935.1">
    <property type="nucleotide sequence ID" value="NZ_KE150480.1"/>
</dbReference>
<dbReference type="PATRIC" id="fig|1203554.3.peg.545"/>
<dbReference type="SUPFAM" id="SSF63380">
    <property type="entry name" value="Riboflavin synthase domain-like"/>
    <property type="match status" value="1"/>
</dbReference>
<dbReference type="PRINTS" id="PR00410">
    <property type="entry name" value="PHEHYDRXLASE"/>
</dbReference>
<dbReference type="InterPro" id="IPR001433">
    <property type="entry name" value="OxRdtase_FAD/NAD-bd"/>
</dbReference>
<accession>S3C3G4</accession>
<keyword evidence="7" id="KW-1185">Reference proteome</keyword>
<dbReference type="InterPro" id="IPR008333">
    <property type="entry name" value="Cbr1-like_FAD-bd_dom"/>
</dbReference>
<name>S3C3G4_9BURK</name>
<dbReference type="Pfam" id="PF00175">
    <property type="entry name" value="NAD_binding_1"/>
    <property type="match status" value="1"/>
</dbReference>
<dbReference type="GO" id="GO:0004324">
    <property type="term" value="F:ferredoxin-NADP+ reductase activity"/>
    <property type="evidence" value="ECO:0007669"/>
    <property type="project" value="UniProtKB-EC"/>
</dbReference>
<dbReference type="PANTHER" id="PTHR47878">
    <property type="entry name" value="OXIDOREDUCTASE FAD/NAD(P)-BINDING DOMAIN PROTEIN"/>
    <property type="match status" value="1"/>
</dbReference>
<evidence type="ECO:0000259" key="5">
    <source>
        <dbReference type="PROSITE" id="PS51384"/>
    </source>
</evidence>
<dbReference type="HOGENOM" id="CLU_003827_3_0_4"/>
<gene>
    <name evidence="6" type="ORF">HMPREF1476_00563</name>
</gene>
<dbReference type="GO" id="GO:0000166">
    <property type="term" value="F:nucleotide binding"/>
    <property type="evidence" value="ECO:0007669"/>
    <property type="project" value="UniProtKB-KW"/>
</dbReference>
<dbReference type="STRING" id="1203554.HMPREF1476_00563"/>
<comment type="catalytic activity">
    <reaction evidence="4">
        <text>2 reduced [2Fe-2S]-[ferredoxin] + NADP(+) + H(+) = 2 oxidized [2Fe-2S]-[ferredoxin] + NADPH</text>
        <dbReference type="Rhea" id="RHEA:20125"/>
        <dbReference type="Rhea" id="RHEA-COMP:10000"/>
        <dbReference type="Rhea" id="RHEA-COMP:10001"/>
        <dbReference type="ChEBI" id="CHEBI:15378"/>
        <dbReference type="ChEBI" id="CHEBI:33737"/>
        <dbReference type="ChEBI" id="CHEBI:33738"/>
        <dbReference type="ChEBI" id="CHEBI:57783"/>
        <dbReference type="ChEBI" id="CHEBI:58349"/>
        <dbReference type="EC" id="1.18.1.2"/>
    </reaction>
</comment>
<protein>
    <recommendedName>
        <fullName evidence="2">ferredoxin--NADP(+) reductase</fullName>
        <ecNumber evidence="2">1.18.1.2</ecNumber>
    </recommendedName>
</protein>
<comment type="caution">
    <text evidence="6">The sequence shown here is derived from an EMBL/GenBank/DDBJ whole genome shotgun (WGS) entry which is preliminary data.</text>
</comment>
<dbReference type="PROSITE" id="PS51384">
    <property type="entry name" value="FAD_FR"/>
    <property type="match status" value="1"/>
</dbReference>
<dbReference type="InterPro" id="IPR017938">
    <property type="entry name" value="Riboflavin_synthase-like_b-brl"/>
</dbReference>
<dbReference type="GeneID" id="64061606"/>